<sequence length="257" mass="28541">MNKVISLKQKNRVGYIVMNKPKANSYDIDFMKLMAQTIDKAIEDDKIKVIAIKSKLDKFFCTGADVKVFRQNTMEENKQMVKYANLVAERLFNSPKITVALLNGHTLGGGLELALACDIRLSSDAEYLIGMSEVKLGLMPGNGGTQRLIRRINLSRALEFLLSGDAITSDQAFDIGLVNQFYPEQEFKALATAYLEKLASGPALAMAAIKQAVRLGSEMSLKDGLRLESKLANSLYETEDAKEGFDAFLEKRKPIFK</sequence>
<dbReference type="InterPro" id="IPR001753">
    <property type="entry name" value="Enoyl-CoA_hydra/iso"/>
</dbReference>
<comment type="similarity">
    <text evidence="1 3">Belongs to the enoyl-CoA hydratase/isomerase family.</text>
</comment>
<dbReference type="Pfam" id="PF00378">
    <property type="entry name" value="ECH_1"/>
    <property type="match status" value="1"/>
</dbReference>
<gene>
    <name evidence="4" type="ORF">ACFQ39_06080</name>
</gene>
<dbReference type="CDD" id="cd06558">
    <property type="entry name" value="crotonase-like"/>
    <property type="match status" value="1"/>
</dbReference>
<evidence type="ECO:0000256" key="1">
    <source>
        <dbReference type="ARBA" id="ARBA00005254"/>
    </source>
</evidence>
<keyword evidence="5" id="KW-1185">Reference proteome</keyword>
<dbReference type="Proteomes" id="UP001597201">
    <property type="component" value="Unassembled WGS sequence"/>
</dbReference>
<dbReference type="SUPFAM" id="SSF52096">
    <property type="entry name" value="ClpP/crotonase"/>
    <property type="match status" value="1"/>
</dbReference>
<name>A0ABW3Y019_9FLAO</name>
<dbReference type="Gene3D" id="1.10.12.10">
    <property type="entry name" value="Lyase 2-enoyl-coa Hydratase, Chain A, domain 2"/>
    <property type="match status" value="1"/>
</dbReference>
<accession>A0ABW3Y019</accession>
<dbReference type="Gene3D" id="3.90.226.10">
    <property type="entry name" value="2-enoyl-CoA Hydratase, Chain A, domain 1"/>
    <property type="match status" value="1"/>
</dbReference>
<proteinExistence type="inferred from homology"/>
<dbReference type="InterPro" id="IPR018376">
    <property type="entry name" value="Enoyl-CoA_hyd/isom_CS"/>
</dbReference>
<dbReference type="PROSITE" id="PS00166">
    <property type="entry name" value="ENOYL_COA_HYDRATASE"/>
    <property type="match status" value="1"/>
</dbReference>
<dbReference type="InterPro" id="IPR014748">
    <property type="entry name" value="Enoyl-CoA_hydra_C"/>
</dbReference>
<dbReference type="RefSeq" id="WP_377177101.1">
    <property type="nucleotide sequence ID" value="NZ_JBHTMY010000002.1"/>
</dbReference>
<evidence type="ECO:0000313" key="4">
    <source>
        <dbReference type="EMBL" id="MFD1315179.1"/>
    </source>
</evidence>
<keyword evidence="2" id="KW-0456">Lyase</keyword>
<comment type="caution">
    <text evidence="4">The sequence shown here is derived from an EMBL/GenBank/DDBJ whole genome shotgun (WGS) entry which is preliminary data.</text>
</comment>
<dbReference type="PANTHER" id="PTHR11941">
    <property type="entry name" value="ENOYL-COA HYDRATASE-RELATED"/>
    <property type="match status" value="1"/>
</dbReference>
<dbReference type="EMBL" id="JBHTMY010000002">
    <property type="protein sequence ID" value="MFD1315179.1"/>
    <property type="molecule type" value="Genomic_DNA"/>
</dbReference>
<protein>
    <submittedName>
        <fullName evidence="4">Enoyl-CoA hydratase/isomerase family protein</fullName>
    </submittedName>
</protein>
<dbReference type="InterPro" id="IPR029045">
    <property type="entry name" value="ClpP/crotonase-like_dom_sf"/>
</dbReference>
<organism evidence="4 5">
    <name type="scientific">Namhaeicola litoreus</name>
    <dbReference type="NCBI Taxonomy" id="1052145"/>
    <lineage>
        <taxon>Bacteria</taxon>
        <taxon>Pseudomonadati</taxon>
        <taxon>Bacteroidota</taxon>
        <taxon>Flavobacteriia</taxon>
        <taxon>Flavobacteriales</taxon>
        <taxon>Flavobacteriaceae</taxon>
        <taxon>Namhaeicola</taxon>
    </lineage>
</organism>
<reference evidence="5" key="1">
    <citation type="journal article" date="2019" name="Int. J. Syst. Evol. Microbiol.">
        <title>The Global Catalogue of Microorganisms (GCM) 10K type strain sequencing project: providing services to taxonomists for standard genome sequencing and annotation.</title>
        <authorList>
            <consortium name="The Broad Institute Genomics Platform"/>
            <consortium name="The Broad Institute Genome Sequencing Center for Infectious Disease"/>
            <person name="Wu L."/>
            <person name="Ma J."/>
        </authorList>
    </citation>
    <scope>NUCLEOTIDE SEQUENCE [LARGE SCALE GENOMIC DNA]</scope>
    <source>
        <strain evidence="5">CCUG 61485</strain>
    </source>
</reference>
<evidence type="ECO:0000256" key="2">
    <source>
        <dbReference type="ARBA" id="ARBA00023239"/>
    </source>
</evidence>
<dbReference type="PANTHER" id="PTHR11941:SF54">
    <property type="entry name" value="ENOYL-COA HYDRATASE, MITOCHONDRIAL"/>
    <property type="match status" value="1"/>
</dbReference>
<evidence type="ECO:0000256" key="3">
    <source>
        <dbReference type="RuleBase" id="RU003707"/>
    </source>
</evidence>
<evidence type="ECO:0000313" key="5">
    <source>
        <dbReference type="Proteomes" id="UP001597201"/>
    </source>
</evidence>